<organism evidence="2 3">
    <name type="scientific">Alligator mississippiensis</name>
    <name type="common">American alligator</name>
    <dbReference type="NCBI Taxonomy" id="8496"/>
    <lineage>
        <taxon>Eukaryota</taxon>
        <taxon>Metazoa</taxon>
        <taxon>Chordata</taxon>
        <taxon>Craniata</taxon>
        <taxon>Vertebrata</taxon>
        <taxon>Euteleostomi</taxon>
        <taxon>Archelosauria</taxon>
        <taxon>Archosauria</taxon>
        <taxon>Crocodylia</taxon>
        <taxon>Alligatoridae</taxon>
        <taxon>Alligatorinae</taxon>
        <taxon>Alligator</taxon>
    </lineage>
</organism>
<evidence type="ECO:0000313" key="3">
    <source>
        <dbReference type="Proteomes" id="UP000050525"/>
    </source>
</evidence>
<reference evidence="2 3" key="1">
    <citation type="journal article" date="2012" name="Genome Biol.">
        <title>Sequencing three crocodilian genomes to illuminate the evolution of archosaurs and amniotes.</title>
        <authorList>
            <person name="St John J.A."/>
            <person name="Braun E.L."/>
            <person name="Isberg S.R."/>
            <person name="Miles L.G."/>
            <person name="Chong A.Y."/>
            <person name="Gongora J."/>
            <person name="Dalzell P."/>
            <person name="Moran C."/>
            <person name="Bed'hom B."/>
            <person name="Abzhanov A."/>
            <person name="Burgess S.C."/>
            <person name="Cooksey A.M."/>
            <person name="Castoe T.A."/>
            <person name="Crawford N.G."/>
            <person name="Densmore L.D."/>
            <person name="Drew J.C."/>
            <person name="Edwards S.V."/>
            <person name="Faircloth B.C."/>
            <person name="Fujita M.K."/>
            <person name="Greenwold M.J."/>
            <person name="Hoffmann F.G."/>
            <person name="Howard J.M."/>
            <person name="Iguchi T."/>
            <person name="Janes D.E."/>
            <person name="Khan S.Y."/>
            <person name="Kohno S."/>
            <person name="de Koning A.J."/>
            <person name="Lance S.L."/>
            <person name="McCarthy F.M."/>
            <person name="McCormack J.E."/>
            <person name="Merchant M.E."/>
            <person name="Peterson D.G."/>
            <person name="Pollock D.D."/>
            <person name="Pourmand N."/>
            <person name="Raney B.J."/>
            <person name="Roessler K.A."/>
            <person name="Sanford J.R."/>
            <person name="Sawyer R.H."/>
            <person name="Schmidt C.J."/>
            <person name="Triplett E.W."/>
            <person name="Tuberville T.D."/>
            <person name="Venegas-Anaya M."/>
            <person name="Howard J.T."/>
            <person name="Jarvis E.D."/>
            <person name="Guillette L.J.Jr."/>
            <person name="Glenn T.C."/>
            <person name="Green R.E."/>
            <person name="Ray D.A."/>
        </authorList>
    </citation>
    <scope>NUCLEOTIDE SEQUENCE [LARGE SCALE GENOMIC DNA]</scope>
    <source>
        <strain evidence="2">KSC_2009_1</strain>
    </source>
</reference>
<accession>A0A151MAM3</accession>
<comment type="caution">
    <text evidence="2">The sequence shown here is derived from an EMBL/GenBank/DDBJ whole genome shotgun (WGS) entry which is preliminary data.</text>
</comment>
<dbReference type="EMBL" id="AKHW03006295">
    <property type="protein sequence ID" value="KYO21470.1"/>
    <property type="molecule type" value="Genomic_DNA"/>
</dbReference>
<feature type="compositionally biased region" description="Polar residues" evidence="1">
    <location>
        <begin position="62"/>
        <end position="74"/>
    </location>
</feature>
<sequence length="74" mass="8172">MFLMPTGRLVGPYTPQQEVMEVELEPSCQSEGRGARTASRAAGWPGQQPSSHIPGRRRMGSLWQNQSSSEYPVP</sequence>
<dbReference type="Proteomes" id="UP000050525">
    <property type="component" value="Unassembled WGS sequence"/>
</dbReference>
<gene>
    <name evidence="2" type="ORF">Y1Q_0001669</name>
</gene>
<evidence type="ECO:0000256" key="1">
    <source>
        <dbReference type="SAM" id="MobiDB-lite"/>
    </source>
</evidence>
<name>A0A151MAM3_ALLMI</name>
<protein>
    <submittedName>
        <fullName evidence="2">Uncharacterized protein</fullName>
    </submittedName>
</protein>
<feature type="region of interest" description="Disordered" evidence="1">
    <location>
        <begin position="27"/>
        <end position="74"/>
    </location>
</feature>
<keyword evidence="3" id="KW-1185">Reference proteome</keyword>
<evidence type="ECO:0000313" key="2">
    <source>
        <dbReference type="EMBL" id="KYO21470.1"/>
    </source>
</evidence>
<proteinExistence type="predicted"/>
<dbReference type="AlphaFoldDB" id="A0A151MAM3"/>